<accession>A0A3Q3GC86</accession>
<name>A0A3Q3GC86_9LABR</name>
<sequence>MWVGVKGVFRGIRVLLKGPGHSITICASVWVTLPPVHNVSKPKIRGVDILYSVDEKGHRNRLYDFFAV</sequence>
<evidence type="ECO:0000313" key="2">
    <source>
        <dbReference type="Proteomes" id="UP000261660"/>
    </source>
</evidence>
<reference evidence="1" key="1">
    <citation type="submission" date="2025-08" db="UniProtKB">
        <authorList>
            <consortium name="Ensembl"/>
        </authorList>
    </citation>
    <scope>IDENTIFICATION</scope>
</reference>
<dbReference type="Proteomes" id="UP000261660">
    <property type="component" value="Unplaced"/>
</dbReference>
<keyword evidence="2" id="KW-1185">Reference proteome</keyword>
<reference evidence="1" key="2">
    <citation type="submission" date="2025-09" db="UniProtKB">
        <authorList>
            <consortium name="Ensembl"/>
        </authorList>
    </citation>
    <scope>IDENTIFICATION</scope>
</reference>
<dbReference type="InParanoid" id="A0A3Q3GC86"/>
<organism evidence="1 2">
    <name type="scientific">Labrus bergylta</name>
    <name type="common">ballan wrasse</name>
    <dbReference type="NCBI Taxonomy" id="56723"/>
    <lineage>
        <taxon>Eukaryota</taxon>
        <taxon>Metazoa</taxon>
        <taxon>Chordata</taxon>
        <taxon>Craniata</taxon>
        <taxon>Vertebrata</taxon>
        <taxon>Euteleostomi</taxon>
        <taxon>Actinopterygii</taxon>
        <taxon>Neopterygii</taxon>
        <taxon>Teleostei</taxon>
        <taxon>Neoteleostei</taxon>
        <taxon>Acanthomorphata</taxon>
        <taxon>Eupercaria</taxon>
        <taxon>Labriformes</taxon>
        <taxon>Labridae</taxon>
        <taxon>Labrus</taxon>
    </lineage>
</organism>
<proteinExistence type="predicted"/>
<dbReference type="AlphaFoldDB" id="A0A3Q3GC86"/>
<evidence type="ECO:0000313" key="1">
    <source>
        <dbReference type="Ensembl" id="ENSLBEP00000029224.1"/>
    </source>
</evidence>
<dbReference type="Ensembl" id="ENSLBET00000030613.1">
    <property type="protein sequence ID" value="ENSLBEP00000029224.1"/>
    <property type="gene ID" value="ENSLBEG00000022143.1"/>
</dbReference>
<protein>
    <submittedName>
        <fullName evidence="1">Uncharacterized protein</fullName>
    </submittedName>
</protein>